<evidence type="ECO:0000313" key="2">
    <source>
        <dbReference type="EMBL" id="KWT83008.1"/>
    </source>
</evidence>
<dbReference type="RefSeq" id="WP_085052883.1">
    <property type="nucleotide sequence ID" value="NZ_LNQR01000080.1"/>
</dbReference>
<keyword evidence="1" id="KW-0472">Membrane</keyword>
<dbReference type="Proteomes" id="UP000060487">
    <property type="component" value="Unassembled WGS sequence"/>
</dbReference>
<dbReference type="EMBL" id="LNQR01000080">
    <property type="protein sequence ID" value="KWT83008.1"/>
    <property type="molecule type" value="Genomic_DNA"/>
</dbReference>
<feature type="transmembrane region" description="Helical" evidence="1">
    <location>
        <begin position="14"/>
        <end position="34"/>
    </location>
</feature>
<sequence length="718" mass="81597">MIDKIKRLFETKKVYLVLIIALIAVALAGIAVIMRQTNEDIVYAWQDDSGQQYVTTQTRDSLAPENIYPGHAEVRLIKVDGTASPLKTKTGYITVTYKLVNPPVAVYQLAENSGHRTIYLIGETHLGKSQKAVAKIITDIINTYEIDAIFLEQPESLNYDWSKYKSLEGQPDNAIYALQEQMLIDAEKPMQLDFGKYQKYYDDAKPKTKEELIAVMKQIVTENGEEGLLIVKAALENLTKIDETHKYYEESKYISAADYLYIMLNLKGIKIPFYNVESDSLRSDFKSTLSSSHDTTDRDIHMVNKSKGIIQSNNYHRVILICGALHIDNLKEMFTKLNYDVKVAYNSLEDKFKVDEAVLVNPDYVNEIAKKGPSAGFAPQPESIVESVPTKQIMGSIDKYFETNGNSFFTPTERTGLKDSFLQEFKAKQLKGAQDWKIDVTFGGKTLIISKHSGEDSLKIESTPLIDLNKSIARNANSDRQREYLWNNRQYNELIGKTSMNGFTYGIVENQSTNDKKLTNTLYNGKNEPQSYFKVTEIVDAMIEKNPTNRVIYLALDGYTPKQVKSFENTVNVHLEKPEKAAYKVIILDNPKSPDVRTFLETPVEIQSASEVTEETSGRFDKLFKFVITFLTPNKQEKIMNVYARTKETALKLIQDIKSMIIQQNANVSKMTMAENATLMMSKLLSNKDIVITVDDLKNQFGEVQIVRIFMLEKQKAI</sequence>
<evidence type="ECO:0000313" key="3">
    <source>
        <dbReference type="Proteomes" id="UP000060487"/>
    </source>
</evidence>
<organism evidence="2 3">
    <name type="scientific">Candidatus Magnetominusculus xianensis</name>
    <dbReference type="NCBI Taxonomy" id="1748249"/>
    <lineage>
        <taxon>Bacteria</taxon>
        <taxon>Pseudomonadati</taxon>
        <taxon>Nitrospirota</taxon>
        <taxon>Nitrospiria</taxon>
        <taxon>Nitrospirales</taxon>
        <taxon>Nitrospiraceae</taxon>
        <taxon>Candidatus Magnetominusculus</taxon>
    </lineage>
</organism>
<comment type="caution">
    <text evidence="2">The sequence shown here is derived from an EMBL/GenBank/DDBJ whole genome shotgun (WGS) entry which is preliminary data.</text>
</comment>
<accession>A0ABR5SFK2</accession>
<name>A0ABR5SFK2_9BACT</name>
<protein>
    <submittedName>
        <fullName evidence="2">Uncharacterized protein</fullName>
    </submittedName>
</protein>
<reference evidence="2 3" key="1">
    <citation type="submission" date="2015-11" db="EMBL/GenBank/DDBJ databases">
        <authorList>
            <person name="Lin W."/>
        </authorList>
    </citation>
    <scope>NUCLEOTIDE SEQUENCE [LARGE SCALE GENOMIC DNA]</scope>
    <source>
        <strain evidence="2 3">HCH-1</strain>
    </source>
</reference>
<keyword evidence="1" id="KW-1133">Transmembrane helix</keyword>
<evidence type="ECO:0000256" key="1">
    <source>
        <dbReference type="SAM" id="Phobius"/>
    </source>
</evidence>
<keyword evidence="3" id="KW-1185">Reference proteome</keyword>
<keyword evidence="1" id="KW-0812">Transmembrane</keyword>
<gene>
    <name evidence="2" type="ORF">ASN18_2282</name>
</gene>
<proteinExistence type="predicted"/>